<feature type="non-terminal residue" evidence="2">
    <location>
        <position position="67"/>
    </location>
</feature>
<comment type="caution">
    <text evidence="2">The sequence shown here is derived from an EMBL/GenBank/DDBJ whole genome shotgun (WGS) entry which is preliminary data.</text>
</comment>
<organism evidence="2">
    <name type="scientific">marine sediment metagenome</name>
    <dbReference type="NCBI Taxonomy" id="412755"/>
    <lineage>
        <taxon>unclassified sequences</taxon>
        <taxon>metagenomes</taxon>
        <taxon>ecological metagenomes</taxon>
    </lineage>
</organism>
<dbReference type="EMBL" id="BARV01010962">
    <property type="protein sequence ID" value="GAI02942.1"/>
    <property type="molecule type" value="Genomic_DNA"/>
</dbReference>
<evidence type="ECO:0000256" key="1">
    <source>
        <dbReference type="SAM" id="MobiDB-lite"/>
    </source>
</evidence>
<evidence type="ECO:0000313" key="2">
    <source>
        <dbReference type="EMBL" id="GAI02942.1"/>
    </source>
</evidence>
<accession>X1K7C9</accession>
<protein>
    <submittedName>
        <fullName evidence="2">Uncharacterized protein</fullName>
    </submittedName>
</protein>
<feature type="region of interest" description="Disordered" evidence="1">
    <location>
        <begin position="39"/>
        <end position="67"/>
    </location>
</feature>
<reference evidence="2" key="1">
    <citation type="journal article" date="2014" name="Front. Microbiol.">
        <title>High frequency of phylogenetically diverse reductive dehalogenase-homologous genes in deep subseafloor sedimentary metagenomes.</title>
        <authorList>
            <person name="Kawai M."/>
            <person name="Futagami T."/>
            <person name="Toyoda A."/>
            <person name="Takaki Y."/>
            <person name="Nishi S."/>
            <person name="Hori S."/>
            <person name="Arai W."/>
            <person name="Tsubouchi T."/>
            <person name="Morono Y."/>
            <person name="Uchiyama I."/>
            <person name="Ito T."/>
            <person name="Fujiyama A."/>
            <person name="Inagaki F."/>
            <person name="Takami H."/>
        </authorList>
    </citation>
    <scope>NUCLEOTIDE SEQUENCE</scope>
    <source>
        <strain evidence="2">Expedition CK06-06</strain>
    </source>
</reference>
<proteinExistence type="predicted"/>
<gene>
    <name evidence="2" type="ORF">S06H3_21002</name>
</gene>
<name>X1K7C9_9ZZZZ</name>
<sequence>MTVSNQGEEYSPQSFCNPFCDSGGDDAVSAEWSVRPVELDTPHRKNSQGGPAKLFLGTKSGNVKNLN</sequence>
<dbReference type="AlphaFoldDB" id="X1K7C9"/>